<name>A0ACC1PJM0_9PEZI</name>
<sequence>MPPTSGIIGSSDQNEAIIDVTATILNPLHSQMRDDKEQERITDAADELEEEDTRDRRATRLKRTAGVAVSEGLRHLNYFGLGPSTLDGQGPVKTQDENDLGRENVGVARPKMRQSEPDEISYQLEIIPPFVGGFPQVDIVVVHDLTEGREANTINGREQSPRRRSRSTTREGTPDSLPPITTERHATERSQERRRSRTDWSQAGPQTLPAVGASSDATTTSAKTAGSLTERKETLIRFEVDTNLGIPCTNEVTPETDKSAQQAQPPTTIGNPKPSPYQRGRKHSCESIVLNKSGVYWLNGNEEKLRTDIPQPRVLEFRYPIPEVKAERSLAPETQLREHALELSSLLAIHRQDDAYRQVPIIFIGHGFGCMIIERVIIEAEGDLRQAIQETEVRRGEEEEKSDVASKEYNDRIEEESIFLLTAGTIFLDVPNEITGHCPAHPSRTTRKRWVIDWLEKPPSGERAMIDAKELWQQFCYVVKNAATSVVWLQDHKDKTIIKMGTPVLVSGYDRTKPTDDDNGVYSKVVDEIKRVLIFKASATGQLKSQLMSFVDDQKLQVRVKDYQGRNPLHWAAEKRNVDGVAFLVSRCASLMDAGDSQGTTPLHIAVQQAVEDPSQNEEAVQSDWKDIIRQLRTNHKLSSQFAKDKSGKTAWSYASEEKHDWIHMILKKRSLIRGATNLSATKRLGHMDNPESVRRRACQEHEPILLEIFNTGKDGENEGLTGELFNDRSTNLYRLIYDKRGGWENILRSSRPPKQNPRCRWVHLPANNTYMPGGINVSKFGKPETPGVSESSILTEPSDFDALVVYLPILAFELHGNRQKHTYTLQKEQMELQDPAGIARTELLIQGYFHGSSTSQPCRLHPRRTLDQFSYYMLDSNEAEYRDNNQVVFRWATNRNWPKRTSPVLMVDQLWLWALADGTVVTSFPGSWSTDADYDLTTAIINRIDRHEDRDIIKSADDLIYLIMRTSVDFFQRQGPANVEFHECFQSSINDIANGHAKLFRSFRQATESLASGDLSPDKQTDRINSFFELNEETQLLETILDILDELNIVLALLSQQQQVLSKIRKLHFHDDVLEQPRDAKQKHVRWKDEHPSQQGKVTGDTQRGTDEYASNLEVTAARPWLSPRSAKKVPIDIVDSNINIVKGMISQAKTVKDELNHLLDLKQKQANAWEARFARVGSEGAKKQGKILLIFTSVTIVFLPLSFITTFLALGIDAFPKNEMSGETDWPLDIAIAYIFGITAAVNIPVLIFVFRMDTISKWFQRKAVSTHSEHSPDSSDLASDDDEYAPLFGRYSFHAKIYGLRRLWKYRWYQYVGNSDEWVDEMDLDYPLNHYTTKTSEWLKTQFLRWKRTERPGSSSSSNSGVEFQGRQPFRLSHSLSPVEVNSPVGSDDFSAFELRNARRRNRRRSLGGSYDIADERSSRESRILSIAEDAGGGNEGTVAHSETPSSSTFFGFAGERIVTYDEVVTKCVTTGTAASSITSFLHSIVSNPDGLCQPTATPTGSNGTASVTITPYPTSTPTGNSTNPGTTSIPVAAAARPAGVLTGAIAMGRCHRCGDPAII</sequence>
<gene>
    <name evidence="1" type="ORF">NUW58_g1585</name>
</gene>
<evidence type="ECO:0000313" key="1">
    <source>
        <dbReference type="EMBL" id="KAJ2994316.1"/>
    </source>
</evidence>
<accession>A0ACC1PJM0</accession>
<proteinExistence type="predicted"/>
<comment type="caution">
    <text evidence="1">The sequence shown here is derived from an EMBL/GenBank/DDBJ whole genome shotgun (WGS) entry which is preliminary data.</text>
</comment>
<keyword evidence="2" id="KW-1185">Reference proteome</keyword>
<reference evidence="1" key="1">
    <citation type="submission" date="2022-10" db="EMBL/GenBank/DDBJ databases">
        <title>Genome Sequence of Xylaria curta.</title>
        <authorList>
            <person name="Buettner E."/>
        </authorList>
    </citation>
    <scope>NUCLEOTIDE SEQUENCE</scope>
    <source>
        <strain evidence="1">Babe10</strain>
    </source>
</reference>
<organism evidence="1 2">
    <name type="scientific">Xylaria curta</name>
    <dbReference type="NCBI Taxonomy" id="42375"/>
    <lineage>
        <taxon>Eukaryota</taxon>
        <taxon>Fungi</taxon>
        <taxon>Dikarya</taxon>
        <taxon>Ascomycota</taxon>
        <taxon>Pezizomycotina</taxon>
        <taxon>Sordariomycetes</taxon>
        <taxon>Xylariomycetidae</taxon>
        <taxon>Xylariales</taxon>
        <taxon>Xylariaceae</taxon>
        <taxon>Xylaria</taxon>
    </lineage>
</organism>
<evidence type="ECO:0000313" key="2">
    <source>
        <dbReference type="Proteomes" id="UP001143856"/>
    </source>
</evidence>
<dbReference type="Proteomes" id="UP001143856">
    <property type="component" value="Unassembled WGS sequence"/>
</dbReference>
<dbReference type="EMBL" id="JAPDGR010000177">
    <property type="protein sequence ID" value="KAJ2994316.1"/>
    <property type="molecule type" value="Genomic_DNA"/>
</dbReference>
<protein>
    <submittedName>
        <fullName evidence="1">Uncharacterized protein</fullName>
    </submittedName>
</protein>